<evidence type="ECO:0000313" key="3">
    <source>
        <dbReference type="EMBL" id="OEY93300.1"/>
    </source>
</evidence>
<dbReference type="InterPro" id="IPR008638">
    <property type="entry name" value="FhaB/CdiA-like_TPS"/>
</dbReference>
<proteinExistence type="predicted"/>
<evidence type="ECO:0000256" key="1">
    <source>
        <dbReference type="SAM" id="Coils"/>
    </source>
</evidence>
<dbReference type="Pfam" id="PF05860">
    <property type="entry name" value="TPS"/>
    <property type="match status" value="1"/>
</dbReference>
<dbReference type="NCBIfam" id="TIGR01901">
    <property type="entry name" value="adhes_NPXG"/>
    <property type="match status" value="1"/>
</dbReference>
<dbReference type="InterPro" id="IPR006915">
    <property type="entry name" value="DUF637_hemagglutn_put"/>
</dbReference>
<protein>
    <submittedName>
        <fullName evidence="3">Hemagglutinin</fullName>
    </submittedName>
</protein>
<dbReference type="SUPFAM" id="SSF51126">
    <property type="entry name" value="Pectin lyase-like"/>
    <property type="match status" value="1"/>
</dbReference>
<evidence type="ECO:0000259" key="2">
    <source>
        <dbReference type="SMART" id="SM00912"/>
    </source>
</evidence>
<dbReference type="Gene3D" id="2.160.20.10">
    <property type="entry name" value="Single-stranded right-handed beta-helix, Pectin lyase-like"/>
    <property type="match status" value="1"/>
</dbReference>
<dbReference type="InterPro" id="IPR012334">
    <property type="entry name" value="Pectin_lyas_fold"/>
</dbReference>
<dbReference type="Pfam" id="PF13018">
    <property type="entry name" value="ESPR"/>
    <property type="match status" value="1"/>
</dbReference>
<comment type="caution">
    <text evidence="3">The sequence shown here is derived from an EMBL/GenBank/DDBJ whole genome shotgun (WGS) entry which is preliminary data.</text>
</comment>
<feature type="coiled-coil region" evidence="1">
    <location>
        <begin position="1048"/>
        <end position="1078"/>
    </location>
</feature>
<dbReference type="SMART" id="SM00912">
    <property type="entry name" value="Haemagg_act"/>
    <property type="match status" value="1"/>
</dbReference>
<name>A0A1E7R1W5_9GAMM</name>
<dbReference type="EMBL" id="MKKK01000047">
    <property type="protein sequence ID" value="OEY93300.1"/>
    <property type="molecule type" value="Genomic_DNA"/>
</dbReference>
<feature type="domain" description="Filamentous haemagglutinin FhaB/tRNA nuclease CdiA-like TPS" evidence="2">
    <location>
        <begin position="112"/>
        <end position="231"/>
    </location>
</feature>
<evidence type="ECO:0000313" key="4">
    <source>
        <dbReference type="Proteomes" id="UP000185895"/>
    </source>
</evidence>
<sequence length="2047" mass="216262">MNKNRYRIIYNKARCMFMAVAENAKSQSKASGQSQADMSHPSDYHAIGNLSSRYQTSTEMEKSFQQLWHVKVLVASMSLWMPLAPVYAQIQADNNANAANRAVIAAGKNAAGTTVPVVNIQTPKNGVSHNVYKQFDVLAEGAVLNNSRTGANTKTVGVVAANPFLATGEARVILNEVNSSAASRFEGNLEVAGQMADVIIANPSGINIKGGGFINANKAIFTTGKPQLNADGSIQQFVVDQGKVTVSAPANSTLGLGGNNNNANYVDIYARAVELNAQLHAKNDIQVIAGANTVSADLQNISPKTGTGTAPTLAIDVKALGGMYANNIYLMGTEKGLGVNNAGTIKAVNNLVVTSAGKIENSGTLQSTSATQGLVSVQTTQSGSNGNINSSGLINSKSTLSIDAGNDLNITANQVRIDNGVVSPLILSAQGNLNIASTAQIRNLGTHATNGEGDIYLDAKNINVAEKGSITSKGMISLSATENISSAKAALMSAGNDLNLTAQNKINIIETELAARNSHGNINLQTSNSDLNSSNITLQGATLNAGKDLNLYSSGDLNLANLNFALTNSSSSIKNISGYSGRNLIWNNTAKALPQITGKVQLQAENQLTLSATTLSSKENIQLQAGQLNLESALVSQKDLGLTVENADLILNRALTAQNEINISVLKGGITANSLTANATSGKISMLARDHVNLKSIQQTTAATTTTAESKTTNKTVLNGQKGITLGSIGDGAVSINAATLTAAQGNIQLVGGNGLHLKANTDVVLNTDKTTSSNKIIATTLNGQNISLQNNKGNLLVENTTLTATDGIQINSEGKNTIKASTLNAKGNIELFAKDHLSLQNVTASSDKHIALNSKKNIYLNSESGTSTVWTPNSQSKLTAKGILSMTSVDHVTQNTSYTGGAISLEASNALITPTSTTISFNAVDSALLKSDAKLKDSNGDLTIQTNAALTIDPKIHKLNAIGDIELISKNGALTLKGYAGTTGNGSEHVVKLNTAGGGIRLEGAKVDIQGAQLNAQKDINMISNKEDILIDGVKNGFTSKEINYKKLKLNEEKSAIQKMIDELEKQKEYVEFLAKKTQKTKQISEIMSYNFEDYPDKSQGGPKEEADIVRREILKLEELYWNKHPQHKELYNALEEKTQYILFFSNNLNGYEHAESNLISHTGNINITSNKGLSISGAEITAKAGQINLESRGVLTEQYTSTTTGTNNQTKTIAASMIIDGHTDFYDKGKETDANYSMRTLVSPTIISGDKGVNIKTVGKTTGDNLVMQATGITASNGDVKIESNKNILFDAAIEQSYDRNTTSYKKKSWGGLKKKTVTTVTENNSADAASVDINGKNISIESKEQNKDVSIDIYSGKFTAEGGKISIKSGGNLNFYTVEESSSSNVDITKKSSFAGIKYNTSKTNATRTQVTELPAKLKADYIGTKSGFDTRLVGTEFEYLKDASIEAGGKLELLAAKTTITDLLKKESNSVVWQSMQDKGSITETAKLPSFNGPTVPTFKAAGGLSVQVPVGEKDANKIELRDEILKLSNQPGNEYLKEFVNRKDVDWQQVLLTQKDWDYKSQGLTGAGAAILVMIVTMVTAGAGAAVVGALGGTATTLGGAAVTMTQAAVTSLATQASVSLVNNGGDIGKTLKDLGSKNSVRNLATSVVTAGLLSQVGTALDLKPDSSLLSDRLINNFTTSVSSTLVQTAIKGGNLGDNLEAALLAGLAGALQGELSSQIGKSLDKVDPNVFEYALHKIAHAAAGCAAAAVTKASCEAGAIGAAVGEVVASLMPDPENGIEYNDIEKTKVRNTGKVVAGVVSAYAGYDVNTAANSADIAIQNNSWIKLATGTGKALMKSLDALNNAKKANKSFTKSDFIESLKKQNADELLGMADDLYSIFSRGTSNYDRMLAAIDLVVGTDLKKGNGIASKKIADLQKDKDFVSALKDINTSKAASVNSALKLRTELSFKQAGILTNDGRLTDKAIHNSTKIDLKDPIRNPSIVSALTKDGSDITDWGKFTTNSIKMQNGQNMQIHYYKNLKTGKIDYQTKDFKVKGVVTP</sequence>
<keyword evidence="4" id="KW-1185">Reference proteome</keyword>
<dbReference type="RefSeq" id="WP_070070571.1">
    <property type="nucleotide sequence ID" value="NZ_MKKK01000047.1"/>
</dbReference>
<dbReference type="Proteomes" id="UP000185895">
    <property type="component" value="Unassembled WGS sequence"/>
</dbReference>
<dbReference type="InterPro" id="IPR024973">
    <property type="entry name" value="ESPR"/>
</dbReference>
<keyword evidence="1" id="KW-0175">Coiled coil</keyword>
<dbReference type="InterPro" id="IPR011050">
    <property type="entry name" value="Pectin_lyase_fold/virulence"/>
</dbReference>
<dbReference type="OrthoDB" id="2664633at2"/>
<accession>A0A1E7R1W5</accession>
<dbReference type="Pfam" id="PF04830">
    <property type="entry name" value="DUF637"/>
    <property type="match status" value="1"/>
</dbReference>
<gene>
    <name evidence="3" type="ORF">BJI46_14195</name>
</gene>
<organism evidence="3 4">
    <name type="scientific">Acinetobacter qingfengensis</name>
    <dbReference type="NCBI Taxonomy" id="1262585"/>
    <lineage>
        <taxon>Bacteria</taxon>
        <taxon>Pseudomonadati</taxon>
        <taxon>Pseudomonadota</taxon>
        <taxon>Gammaproteobacteria</taxon>
        <taxon>Moraxellales</taxon>
        <taxon>Moraxellaceae</taxon>
        <taxon>Acinetobacter</taxon>
    </lineage>
</organism>
<dbReference type="STRING" id="1262585.BJI46_14195"/>
<reference evidence="3 4" key="1">
    <citation type="submission" date="2016-09" db="EMBL/GenBank/DDBJ databases">
        <authorList>
            <person name="Capua I."/>
            <person name="De Benedictis P."/>
            <person name="Joannis T."/>
            <person name="Lombin L.H."/>
            <person name="Cattoli G."/>
        </authorList>
    </citation>
    <scope>NUCLEOTIDE SEQUENCE [LARGE SCALE GENOMIC DNA]</scope>
    <source>
        <strain evidence="3 4">ANC 4671</strain>
    </source>
</reference>